<dbReference type="InterPro" id="IPR013538">
    <property type="entry name" value="ASHA1/2-like_C"/>
</dbReference>
<keyword evidence="4" id="KW-1185">Reference proteome</keyword>
<dbReference type="InterPro" id="IPR023393">
    <property type="entry name" value="START-like_dom_sf"/>
</dbReference>
<reference evidence="4" key="1">
    <citation type="journal article" date="2019" name="Int. J. Syst. Evol. Microbiol.">
        <title>The Global Catalogue of Microorganisms (GCM) 10K type strain sequencing project: providing services to taxonomists for standard genome sequencing and annotation.</title>
        <authorList>
            <consortium name="The Broad Institute Genomics Platform"/>
            <consortium name="The Broad Institute Genome Sequencing Center for Infectious Disease"/>
            <person name="Wu L."/>
            <person name="Ma J."/>
        </authorList>
    </citation>
    <scope>NUCLEOTIDE SEQUENCE [LARGE SCALE GENOMIC DNA]</scope>
    <source>
        <strain evidence="4">CGMCC 1.16306</strain>
    </source>
</reference>
<proteinExistence type="inferred from homology"/>
<accession>A0ABW2MVJ9</accession>
<organism evidence="3 4">
    <name type="scientific">Jejudonia soesokkakensis</name>
    <dbReference type="NCBI Taxonomy" id="1323432"/>
    <lineage>
        <taxon>Bacteria</taxon>
        <taxon>Pseudomonadati</taxon>
        <taxon>Bacteroidota</taxon>
        <taxon>Flavobacteriia</taxon>
        <taxon>Flavobacteriales</taxon>
        <taxon>Flavobacteriaceae</taxon>
        <taxon>Jejudonia</taxon>
    </lineage>
</organism>
<dbReference type="RefSeq" id="WP_380217615.1">
    <property type="nucleotide sequence ID" value="NZ_JBHTBN010000004.1"/>
</dbReference>
<dbReference type="Proteomes" id="UP001596415">
    <property type="component" value="Unassembled WGS sequence"/>
</dbReference>
<dbReference type="SUPFAM" id="SSF55961">
    <property type="entry name" value="Bet v1-like"/>
    <property type="match status" value="1"/>
</dbReference>
<comment type="caution">
    <text evidence="3">The sequence shown here is derived from an EMBL/GenBank/DDBJ whole genome shotgun (WGS) entry which is preliminary data.</text>
</comment>
<comment type="similarity">
    <text evidence="1">Belongs to the AHA1 family.</text>
</comment>
<feature type="domain" description="Activator of Hsp90 ATPase homologue 1/2-like C-terminal" evidence="2">
    <location>
        <begin position="18"/>
        <end position="142"/>
    </location>
</feature>
<evidence type="ECO:0000313" key="4">
    <source>
        <dbReference type="Proteomes" id="UP001596415"/>
    </source>
</evidence>
<evidence type="ECO:0000256" key="1">
    <source>
        <dbReference type="ARBA" id="ARBA00006817"/>
    </source>
</evidence>
<gene>
    <name evidence="3" type="ORF">ACFQO1_08685</name>
</gene>
<sequence>MNKLPEPIVVTQSFDQDISKVWNAITQLDEMKQWYFSNIPSFEATEGFETNFIVPSKNRIFPHYWKVTEVIPTKKIAYEWTFKGYSGKGLSEFELLDKGTSTQLNLIFTVLEKFPENVPEFKRESGLEGWNYLIKGTLKEYLHSKK</sequence>
<evidence type="ECO:0000259" key="2">
    <source>
        <dbReference type="Pfam" id="PF08327"/>
    </source>
</evidence>
<dbReference type="Pfam" id="PF08327">
    <property type="entry name" value="AHSA1"/>
    <property type="match status" value="1"/>
</dbReference>
<dbReference type="EMBL" id="JBHTBN010000004">
    <property type="protein sequence ID" value="MFC7357761.1"/>
    <property type="molecule type" value="Genomic_DNA"/>
</dbReference>
<protein>
    <submittedName>
        <fullName evidence="3">SRPBCC domain-containing protein</fullName>
    </submittedName>
</protein>
<dbReference type="Gene3D" id="3.30.530.20">
    <property type="match status" value="1"/>
</dbReference>
<evidence type="ECO:0000313" key="3">
    <source>
        <dbReference type="EMBL" id="MFC7357761.1"/>
    </source>
</evidence>
<name>A0ABW2MVJ9_9FLAO</name>
<dbReference type="CDD" id="cd07814">
    <property type="entry name" value="SRPBCC_CalC_Aha1-like"/>
    <property type="match status" value="1"/>
</dbReference>